<evidence type="ECO:0000256" key="1">
    <source>
        <dbReference type="RuleBase" id="RU363133"/>
    </source>
</evidence>
<dbReference type="Ensembl" id="ENSATET00000021951.3">
    <property type="protein sequence ID" value="ENSATEP00000021590.1"/>
    <property type="gene ID" value="ENSATEG00000014970.3"/>
</dbReference>
<dbReference type="GO" id="GO:0008083">
    <property type="term" value="F:growth factor activity"/>
    <property type="evidence" value="ECO:0007669"/>
    <property type="project" value="UniProtKB-KW"/>
</dbReference>
<gene>
    <name evidence="1 2" type="primary">IL12A</name>
</gene>
<accession>A0A3Q1IMM4</accession>
<reference evidence="2" key="1">
    <citation type="submission" date="2021-04" db="EMBL/GenBank/DDBJ databases">
        <authorList>
            <consortium name="Wellcome Sanger Institute Data Sharing"/>
        </authorList>
    </citation>
    <scope>NUCLEOTIDE SEQUENCE [LARGE SCALE GENOMIC DNA]</scope>
</reference>
<comment type="subcellular location">
    <subcellularLocation>
        <location evidence="1">Secreted</location>
    </subcellularLocation>
</comment>
<keyword evidence="1" id="KW-0339">Growth factor</keyword>
<dbReference type="SUPFAM" id="SSF47266">
    <property type="entry name" value="4-helical cytokines"/>
    <property type="match status" value="1"/>
</dbReference>
<organism evidence="2 3">
    <name type="scientific">Anabas testudineus</name>
    <name type="common">Climbing perch</name>
    <name type="synonym">Anthias testudineus</name>
    <dbReference type="NCBI Taxonomy" id="64144"/>
    <lineage>
        <taxon>Eukaryota</taxon>
        <taxon>Metazoa</taxon>
        <taxon>Chordata</taxon>
        <taxon>Craniata</taxon>
        <taxon>Vertebrata</taxon>
        <taxon>Euteleostomi</taxon>
        <taxon>Actinopterygii</taxon>
        <taxon>Neopterygii</taxon>
        <taxon>Teleostei</taxon>
        <taxon>Neoteleostei</taxon>
        <taxon>Acanthomorphata</taxon>
        <taxon>Anabantaria</taxon>
        <taxon>Anabantiformes</taxon>
        <taxon>Anabantoidei</taxon>
        <taxon>Anabantidae</taxon>
        <taxon>Anabas</taxon>
    </lineage>
</organism>
<dbReference type="RefSeq" id="XP_026234715.1">
    <property type="nucleotide sequence ID" value="XM_026378930.1"/>
</dbReference>
<keyword evidence="3" id="KW-1185">Reference proteome</keyword>
<dbReference type="InterPro" id="IPR009079">
    <property type="entry name" value="4_helix_cytokine-like_core"/>
</dbReference>
<dbReference type="OMA" id="ECMRNIM"/>
<dbReference type="OrthoDB" id="9893660at2759"/>
<dbReference type="GO" id="GO:0032496">
    <property type="term" value="P:response to lipopolysaccharide"/>
    <property type="evidence" value="ECO:0007669"/>
    <property type="project" value="Ensembl"/>
</dbReference>
<dbReference type="GeneTree" id="ENSGT00390000016906"/>
<sequence length="208" mass="23271">MANLNLYLASCVLLLTLSCRTSTGVPVPADSLSAEQCVLCASLFKDLLLNITELLKSDDLCFGIKSDAVVMRSKAETALVCAPNPTQNSSSCVMQRHSPFSEGECIKNIMRDLKYHHAAIQSYLERQLRSPEQETRLLTPTLGKIKNLMENCSLNGKNGENEDFSEVQWENSTFDNRQAMCKMMKGFYVRTITINRAMGYICSGDHRK</sequence>
<evidence type="ECO:0000313" key="2">
    <source>
        <dbReference type="Ensembl" id="ENSATEP00000021590.1"/>
    </source>
</evidence>
<feature type="signal peptide" evidence="1">
    <location>
        <begin position="1"/>
        <end position="24"/>
    </location>
</feature>
<comment type="similarity">
    <text evidence="1">Belongs to the IL-6 superfamily.</text>
</comment>
<dbReference type="InterPro" id="IPR004281">
    <property type="entry name" value="IL-12_alpha"/>
</dbReference>
<dbReference type="GO" id="GO:0005143">
    <property type="term" value="F:interleukin-12 receptor binding"/>
    <property type="evidence" value="ECO:0007669"/>
    <property type="project" value="InterPro"/>
</dbReference>
<dbReference type="Pfam" id="PF03039">
    <property type="entry name" value="IL12"/>
    <property type="match status" value="1"/>
</dbReference>
<dbReference type="GO" id="GO:0005125">
    <property type="term" value="F:cytokine activity"/>
    <property type="evidence" value="ECO:0007669"/>
    <property type="project" value="UniProtKB-KW"/>
</dbReference>
<feature type="chain" id="PRO_5018379754" description="Interleukin-12 subunit alpha" evidence="1">
    <location>
        <begin position="25"/>
        <end position="208"/>
    </location>
</feature>
<name>A0A3Q1IMM4_ANATE</name>
<comment type="subunit">
    <text evidence="1">Heterodimer with IL12B; disulfide-linked. The heterodimer is known as interleukin IL-12.</text>
</comment>
<dbReference type="GO" id="GO:0043330">
    <property type="term" value="P:response to exogenous dsRNA"/>
    <property type="evidence" value="ECO:0007669"/>
    <property type="project" value="Ensembl"/>
</dbReference>
<dbReference type="GO" id="GO:0005615">
    <property type="term" value="C:extracellular space"/>
    <property type="evidence" value="ECO:0007669"/>
    <property type="project" value="UniProtKB-KW"/>
</dbReference>
<dbReference type="GO" id="GO:0006955">
    <property type="term" value="P:immune response"/>
    <property type="evidence" value="ECO:0007669"/>
    <property type="project" value="InterPro"/>
</dbReference>
<protein>
    <recommendedName>
        <fullName evidence="1">Interleukin-12 subunit alpha</fullName>
        <shortName evidence="1">IL-12A</shortName>
    </recommendedName>
</protein>
<reference evidence="2" key="2">
    <citation type="submission" date="2025-08" db="UniProtKB">
        <authorList>
            <consortium name="Ensembl"/>
        </authorList>
    </citation>
    <scope>IDENTIFICATION</scope>
</reference>
<keyword evidence="1" id="KW-0732">Signal</keyword>
<keyword evidence="1" id="KW-0202">Cytokine</keyword>
<reference evidence="2" key="3">
    <citation type="submission" date="2025-09" db="UniProtKB">
        <authorList>
            <consortium name="Ensembl"/>
        </authorList>
    </citation>
    <scope>IDENTIFICATION</scope>
</reference>
<keyword evidence="1" id="KW-1015">Disulfide bond</keyword>
<dbReference type="Proteomes" id="UP000265040">
    <property type="component" value="Chromosome 13"/>
</dbReference>
<dbReference type="InParanoid" id="A0A3Q1IMM4"/>
<proteinExistence type="inferred from homology"/>
<dbReference type="Gene3D" id="1.20.1250.10">
    <property type="match status" value="1"/>
</dbReference>
<keyword evidence="1" id="KW-0964">Secreted</keyword>
<dbReference type="AlphaFoldDB" id="A0A3Q1IMM4"/>
<dbReference type="GeneID" id="113174794"/>
<evidence type="ECO:0000313" key="3">
    <source>
        <dbReference type="Proteomes" id="UP000265040"/>
    </source>
</evidence>